<dbReference type="SMART" id="SM00855">
    <property type="entry name" value="PGAM"/>
    <property type="match status" value="1"/>
</dbReference>
<evidence type="ECO:0008006" key="6">
    <source>
        <dbReference type="Google" id="ProtNLM"/>
    </source>
</evidence>
<keyword evidence="5" id="KW-1185">Reference proteome</keyword>
<name>A0A8S1K5L2_9CILI</name>
<dbReference type="GO" id="GO:0004331">
    <property type="term" value="F:fructose-2,6-bisphosphate 2-phosphatase activity"/>
    <property type="evidence" value="ECO:0007669"/>
    <property type="project" value="TreeGrafter"/>
</dbReference>
<proteinExistence type="predicted"/>
<sequence length="121" mass="13910">MIQIGQKAIQIWLVRHGQTEGNKLQILQGQDDGQLSALGVKQAEALGKRIKKENFDIVFVSDLARTKQTFELIQKHHTKQMIPNFEPLLREKHAGNIRIIIWCFVGIKFSFTQKNGCRIRS</sequence>
<feature type="binding site" evidence="3">
    <location>
        <position position="65"/>
    </location>
    <ligand>
        <name>substrate</name>
    </ligand>
</feature>
<gene>
    <name evidence="4" type="ORF">PSON_ATCC_30995.1.T0010191</name>
</gene>
<comment type="caution">
    <text evidence="4">The sequence shown here is derived from an EMBL/GenBank/DDBJ whole genome shotgun (WGS) entry which is preliminary data.</text>
</comment>
<dbReference type="InterPro" id="IPR051695">
    <property type="entry name" value="Phosphoglycerate_Mutase"/>
</dbReference>
<dbReference type="PANTHER" id="PTHR46517">
    <property type="entry name" value="FRUCTOSE-2,6-BISPHOSPHATASE TIGAR"/>
    <property type="match status" value="1"/>
</dbReference>
<evidence type="ECO:0000313" key="5">
    <source>
        <dbReference type="Proteomes" id="UP000692954"/>
    </source>
</evidence>
<dbReference type="EMBL" id="CAJJDN010000001">
    <property type="protein sequence ID" value="CAD8045668.1"/>
    <property type="molecule type" value="Genomic_DNA"/>
</dbReference>
<dbReference type="GO" id="GO:0043456">
    <property type="term" value="P:regulation of pentose-phosphate shunt"/>
    <property type="evidence" value="ECO:0007669"/>
    <property type="project" value="TreeGrafter"/>
</dbReference>
<dbReference type="OrthoDB" id="291431at2759"/>
<dbReference type="InterPro" id="IPR001345">
    <property type="entry name" value="PG/BPGM_mutase_AS"/>
</dbReference>
<dbReference type="Pfam" id="PF00300">
    <property type="entry name" value="His_Phos_1"/>
    <property type="match status" value="1"/>
</dbReference>
<dbReference type="GO" id="GO:0005829">
    <property type="term" value="C:cytosol"/>
    <property type="evidence" value="ECO:0007669"/>
    <property type="project" value="TreeGrafter"/>
</dbReference>
<keyword evidence="1" id="KW-0378">Hydrolase</keyword>
<protein>
    <recommendedName>
        <fullName evidence="6">Phosphoglycerate mutase</fullName>
    </recommendedName>
</protein>
<evidence type="ECO:0000256" key="2">
    <source>
        <dbReference type="PIRSR" id="PIRSR613078-1"/>
    </source>
</evidence>
<evidence type="ECO:0000256" key="1">
    <source>
        <dbReference type="ARBA" id="ARBA00022801"/>
    </source>
</evidence>
<evidence type="ECO:0000256" key="3">
    <source>
        <dbReference type="PIRSR" id="PIRSR613078-2"/>
    </source>
</evidence>
<dbReference type="GO" id="GO:0045820">
    <property type="term" value="P:negative regulation of glycolytic process"/>
    <property type="evidence" value="ECO:0007669"/>
    <property type="project" value="TreeGrafter"/>
</dbReference>
<accession>A0A8S1K5L2</accession>
<dbReference type="PROSITE" id="PS00175">
    <property type="entry name" value="PG_MUTASE"/>
    <property type="match status" value="1"/>
</dbReference>
<dbReference type="PANTHER" id="PTHR46517:SF1">
    <property type="entry name" value="FRUCTOSE-2,6-BISPHOSPHATASE TIGAR"/>
    <property type="match status" value="1"/>
</dbReference>
<evidence type="ECO:0000313" key="4">
    <source>
        <dbReference type="EMBL" id="CAD8045668.1"/>
    </source>
</evidence>
<organism evidence="4 5">
    <name type="scientific">Paramecium sonneborni</name>
    <dbReference type="NCBI Taxonomy" id="65129"/>
    <lineage>
        <taxon>Eukaryota</taxon>
        <taxon>Sar</taxon>
        <taxon>Alveolata</taxon>
        <taxon>Ciliophora</taxon>
        <taxon>Intramacronucleata</taxon>
        <taxon>Oligohymenophorea</taxon>
        <taxon>Peniculida</taxon>
        <taxon>Parameciidae</taxon>
        <taxon>Paramecium</taxon>
    </lineage>
</organism>
<feature type="active site" description="Proton donor/acceptor" evidence="2">
    <location>
        <position position="91"/>
    </location>
</feature>
<reference evidence="4" key="1">
    <citation type="submission" date="2021-01" db="EMBL/GenBank/DDBJ databases">
        <authorList>
            <consortium name="Genoscope - CEA"/>
            <person name="William W."/>
        </authorList>
    </citation>
    <scope>NUCLEOTIDE SEQUENCE</scope>
</reference>
<dbReference type="CDD" id="cd07067">
    <property type="entry name" value="HP_PGM_like"/>
    <property type="match status" value="1"/>
</dbReference>
<feature type="binding site" evidence="3">
    <location>
        <begin position="15"/>
        <end position="22"/>
    </location>
    <ligand>
        <name>substrate</name>
    </ligand>
</feature>
<dbReference type="AlphaFoldDB" id="A0A8S1K5L2"/>
<dbReference type="Proteomes" id="UP000692954">
    <property type="component" value="Unassembled WGS sequence"/>
</dbReference>
<feature type="active site" description="Tele-phosphohistidine intermediate" evidence="2">
    <location>
        <position position="16"/>
    </location>
</feature>
<dbReference type="InterPro" id="IPR013078">
    <property type="entry name" value="His_Pase_superF_clade-1"/>
</dbReference>